<comment type="caution">
    <text evidence="5">The sequence shown here is derived from an EMBL/GenBank/DDBJ whole genome shotgun (WGS) entry which is preliminary data.</text>
</comment>
<evidence type="ECO:0000313" key="6">
    <source>
        <dbReference type="Proteomes" id="UP000466442"/>
    </source>
</evidence>
<dbReference type="Proteomes" id="UP000466442">
    <property type="component" value="Unassembled WGS sequence"/>
</dbReference>
<dbReference type="InterPro" id="IPR043502">
    <property type="entry name" value="DNA/RNA_pol_sf"/>
</dbReference>
<dbReference type="EMBL" id="WIXP02000006">
    <property type="protein sequence ID" value="KAF6210086.1"/>
    <property type="molecule type" value="Genomic_DNA"/>
</dbReference>
<dbReference type="InterPro" id="IPR041588">
    <property type="entry name" value="Integrase_H2C2"/>
</dbReference>
<evidence type="ECO:0000313" key="5">
    <source>
        <dbReference type="EMBL" id="KAF6210086.1"/>
    </source>
</evidence>
<name>A0A8S9XPY6_APOLU</name>
<dbReference type="Pfam" id="PF17921">
    <property type="entry name" value="Integrase_H2C2"/>
    <property type="match status" value="1"/>
</dbReference>
<evidence type="ECO:0000256" key="1">
    <source>
        <dbReference type="ARBA" id="ARBA00012493"/>
    </source>
</evidence>
<dbReference type="InterPro" id="IPR000477">
    <property type="entry name" value="RT_dom"/>
</dbReference>
<dbReference type="PANTHER" id="PTHR37984">
    <property type="entry name" value="PROTEIN CBG26694"/>
    <property type="match status" value="1"/>
</dbReference>
<evidence type="ECO:0000256" key="2">
    <source>
        <dbReference type="ARBA" id="ARBA00023268"/>
    </source>
</evidence>
<dbReference type="InterPro" id="IPR050951">
    <property type="entry name" value="Retrovirus_Pol_polyprotein"/>
</dbReference>
<keyword evidence="6" id="KW-1185">Reference proteome</keyword>
<dbReference type="InterPro" id="IPR043128">
    <property type="entry name" value="Rev_trsase/Diguanyl_cyclase"/>
</dbReference>
<feature type="region of interest" description="Disordered" evidence="3">
    <location>
        <begin position="189"/>
        <end position="240"/>
    </location>
</feature>
<dbReference type="Pfam" id="PF17919">
    <property type="entry name" value="RT_RNaseH_2"/>
    <property type="match status" value="1"/>
</dbReference>
<dbReference type="EC" id="2.7.7.49" evidence="1"/>
<accession>A0A8S9XPY6</accession>
<dbReference type="InterPro" id="IPR041577">
    <property type="entry name" value="RT_RNaseH_2"/>
</dbReference>
<sequence length="1089" mass="121943">MAAPTKLPQYDPSLPSVWIAQVRLACANEDLKTEPEQFRRAFLALDVKTAELVADIDASSPTAFTSLCNRLLQAHGPRDGSDLSSILQNNSLDGSSAAAHARLLRRKLPTDTPASILRSIFLRALPPDIRLNVAVSTETDIDKLAAIADRLLPLRDNSSSTAATALQSTSTYSSDDNGDSADDATHIASAANRTRTFKKPSQIPSSRQRSSQMPSSRPRNFARRRIMPQQREQQYPPDRRSPYCYYHQRWGPSAIYCQSPCSWRQQMPTGNANARSPRCDLSILPNNHLNRRRETPSSTLLAANGSKITTYGSQTATVHLPKLPPYEWTFTVANVSTAILGADFLSHYGLLVDLQNLRLIDSASQSFLPGHCLIASPQESYCSAACAPPRFQRLLDAYEPSSHPKSAPVYHHIVTTGPPCHAKQRRLAPHLYNQTKAHFNEMLRSGIVRPSNSPWSSPLHVVLKQNGDIRPVRDYRDLNRATTPDRYPIGHLHDFTLALHGSTIFSTFDLSRAFFHCRIAPEDIKKTAILTPFGLYEFTRMNYGLRNAPQTWQRYMDCILRDLPFAYVYLDDILIGSPDAETHFHHVSRLLHVLASFGLSINKAKCQLARSQVKFLGHLVDKDGIKPLPSKTALIRNFPLPQSVNDLRTFLGLINFYRRAIPHAAHSLMHLTKLLPSNPRKNDKRPISWPPDALHHFEKAKQLLESSVQLAHPHPSAQLILHTDASNFAVGAALHYQHNGTLFPLGFFSKALSPAQRNYSTFDKELLAIYLAIIHFRQTIEGRPLTISTDHKPLTTALTSLTDTMPPIRLRHLRFISEFTSDIIYRPGASNLSADLFSRINHTSAVSIVPPTAIRDAQLNDPHIENMNLTPVTRDGITLLCDMSDSSPRPYIPATLRPDIFKMTHGLSHPGIKATMALLRGRFYWPNMFTSIKTMTRACPSCNRAKVTRHIRAPLDRFDDISPLPPRQILSNTSTINPPRPHLPRTFSVATQRTSSPTPSLLPAYIPSLRSPKPSRQRRYFEDTKTKFKTKINISAAAAATPLPIPPYRHAAVSPATSSLLPLHRRHLRYITRTHRHQQLDLQSMPSGP</sequence>
<dbReference type="Gene3D" id="3.30.70.270">
    <property type="match status" value="2"/>
</dbReference>
<dbReference type="Pfam" id="PF00078">
    <property type="entry name" value="RVT_1"/>
    <property type="match status" value="1"/>
</dbReference>
<dbReference type="PANTHER" id="PTHR37984:SF5">
    <property type="entry name" value="PROTEIN NYNRIN-LIKE"/>
    <property type="match status" value="1"/>
</dbReference>
<dbReference type="OrthoDB" id="6628902at2759"/>
<feature type="compositionally biased region" description="Low complexity" evidence="3">
    <location>
        <begin position="200"/>
        <end position="219"/>
    </location>
</feature>
<dbReference type="PROSITE" id="PS50878">
    <property type="entry name" value="RT_POL"/>
    <property type="match status" value="1"/>
</dbReference>
<organism evidence="5 6">
    <name type="scientific">Apolygus lucorum</name>
    <name type="common">Small green plant bug</name>
    <name type="synonym">Lygocoris lucorum</name>
    <dbReference type="NCBI Taxonomy" id="248454"/>
    <lineage>
        <taxon>Eukaryota</taxon>
        <taxon>Metazoa</taxon>
        <taxon>Ecdysozoa</taxon>
        <taxon>Arthropoda</taxon>
        <taxon>Hexapoda</taxon>
        <taxon>Insecta</taxon>
        <taxon>Pterygota</taxon>
        <taxon>Neoptera</taxon>
        <taxon>Paraneoptera</taxon>
        <taxon>Hemiptera</taxon>
        <taxon>Heteroptera</taxon>
        <taxon>Panheteroptera</taxon>
        <taxon>Cimicomorpha</taxon>
        <taxon>Miridae</taxon>
        <taxon>Mirini</taxon>
        <taxon>Apolygus</taxon>
    </lineage>
</organism>
<dbReference type="CDD" id="cd09274">
    <property type="entry name" value="RNase_HI_RT_Ty3"/>
    <property type="match status" value="1"/>
</dbReference>
<keyword evidence="2" id="KW-0511">Multifunctional enzyme</keyword>
<feature type="region of interest" description="Disordered" evidence="3">
    <location>
        <begin position="962"/>
        <end position="982"/>
    </location>
</feature>
<dbReference type="GO" id="GO:0003964">
    <property type="term" value="F:RNA-directed DNA polymerase activity"/>
    <property type="evidence" value="ECO:0007669"/>
    <property type="project" value="UniProtKB-EC"/>
</dbReference>
<dbReference type="Gene3D" id="1.10.340.70">
    <property type="match status" value="1"/>
</dbReference>
<proteinExistence type="predicted"/>
<dbReference type="CDD" id="cd01647">
    <property type="entry name" value="RT_LTR"/>
    <property type="match status" value="1"/>
</dbReference>
<dbReference type="Gene3D" id="3.10.10.10">
    <property type="entry name" value="HIV Type 1 Reverse Transcriptase, subunit A, domain 1"/>
    <property type="match status" value="1"/>
</dbReference>
<evidence type="ECO:0000259" key="4">
    <source>
        <dbReference type="PROSITE" id="PS50878"/>
    </source>
</evidence>
<gene>
    <name evidence="5" type="ORF">GE061_015842</name>
</gene>
<dbReference type="AlphaFoldDB" id="A0A8S9XPY6"/>
<feature type="domain" description="Reverse transcriptase" evidence="4">
    <location>
        <begin position="443"/>
        <end position="620"/>
    </location>
</feature>
<dbReference type="SUPFAM" id="SSF56672">
    <property type="entry name" value="DNA/RNA polymerases"/>
    <property type="match status" value="1"/>
</dbReference>
<reference evidence="5" key="1">
    <citation type="journal article" date="2021" name="Mol. Ecol. Resour.">
        <title>Apolygus lucorum genome provides insights into omnivorousness and mesophyll feeding.</title>
        <authorList>
            <person name="Liu Y."/>
            <person name="Liu H."/>
            <person name="Wang H."/>
            <person name="Huang T."/>
            <person name="Liu B."/>
            <person name="Yang B."/>
            <person name="Yin L."/>
            <person name="Li B."/>
            <person name="Zhang Y."/>
            <person name="Zhang S."/>
            <person name="Jiang F."/>
            <person name="Zhang X."/>
            <person name="Ren Y."/>
            <person name="Wang B."/>
            <person name="Wang S."/>
            <person name="Lu Y."/>
            <person name="Wu K."/>
            <person name="Fan W."/>
            <person name="Wang G."/>
        </authorList>
    </citation>
    <scope>NUCLEOTIDE SEQUENCE</scope>
    <source>
        <strain evidence="5">12Hb</strain>
    </source>
</reference>
<evidence type="ECO:0000256" key="3">
    <source>
        <dbReference type="SAM" id="MobiDB-lite"/>
    </source>
</evidence>
<protein>
    <recommendedName>
        <fullName evidence="1">RNA-directed DNA polymerase</fullName>
        <ecNumber evidence="1">2.7.7.49</ecNumber>
    </recommendedName>
</protein>